<evidence type="ECO:0000313" key="2">
    <source>
        <dbReference type="Proteomes" id="UP000807825"/>
    </source>
</evidence>
<gene>
    <name evidence="1" type="ORF">HY912_01130</name>
</gene>
<protein>
    <submittedName>
        <fullName evidence="1">Uncharacterized protein</fullName>
    </submittedName>
</protein>
<sequence length="74" mass="8569">MKTYRFVITTHHDVVAETLEEALETFNEMKRAGLSPNFEAVIRVEERDEKGEYIAVDRPLRAGDVDSRKEAHLH</sequence>
<name>A0A9D6Z4C5_9BACT</name>
<organism evidence="1 2">
    <name type="scientific">Desulfomonile tiedjei</name>
    <dbReference type="NCBI Taxonomy" id="2358"/>
    <lineage>
        <taxon>Bacteria</taxon>
        <taxon>Pseudomonadati</taxon>
        <taxon>Thermodesulfobacteriota</taxon>
        <taxon>Desulfomonilia</taxon>
        <taxon>Desulfomonilales</taxon>
        <taxon>Desulfomonilaceae</taxon>
        <taxon>Desulfomonile</taxon>
    </lineage>
</organism>
<dbReference type="EMBL" id="JACRDE010000034">
    <property type="protein sequence ID" value="MBI5248071.1"/>
    <property type="molecule type" value="Genomic_DNA"/>
</dbReference>
<dbReference type="Proteomes" id="UP000807825">
    <property type="component" value="Unassembled WGS sequence"/>
</dbReference>
<evidence type="ECO:0000313" key="1">
    <source>
        <dbReference type="EMBL" id="MBI5248071.1"/>
    </source>
</evidence>
<proteinExistence type="predicted"/>
<dbReference type="AlphaFoldDB" id="A0A9D6Z4C5"/>
<reference evidence="1" key="1">
    <citation type="submission" date="2020-07" db="EMBL/GenBank/DDBJ databases">
        <title>Huge and variable diversity of episymbiotic CPR bacteria and DPANN archaea in groundwater ecosystems.</title>
        <authorList>
            <person name="He C.Y."/>
            <person name="Keren R."/>
            <person name="Whittaker M."/>
            <person name="Farag I.F."/>
            <person name="Doudna J."/>
            <person name="Cate J.H.D."/>
            <person name="Banfield J.F."/>
        </authorList>
    </citation>
    <scope>NUCLEOTIDE SEQUENCE</scope>
    <source>
        <strain evidence="1">NC_groundwater_1664_Pr3_B-0.1um_52_9</strain>
    </source>
</reference>
<comment type="caution">
    <text evidence="1">The sequence shown here is derived from an EMBL/GenBank/DDBJ whole genome shotgun (WGS) entry which is preliminary data.</text>
</comment>
<accession>A0A9D6Z4C5</accession>